<sequence>MASLASAARGCYNMPVSDKYEHKRQGFSLSKVIFAGKRDPRDSVITNVATKMPSIVPSPEKDDVGAGRNHVAWTSVRQERWEGELLVQGEIPLWLKGTYLRNGPGLWHIGDYNFRHLFDGYATLVKLYFENGRLVAGHRQIESEAYKAAKKNNKLCFREFSEVPKQENFLAYIGEIANLFSGASLTDNANTGVVKLGDGRVVCLTETQKGSIIIDPETLDTLGKFEYSDSLGGLIHSAHPIVTDNEFLTLLPDLLKPGYLVVRMEPGSNERKVIGRVDCRGGPAPGWVHSFPVTENYVIVPEMPLRYCAKNLLKAEPTPLYKFEWHPHSKGFMHVMCKASGKIVASVEVPLYVTFHFINAYEERDEEGRVTSIIADCCEHNADTTILEKLRLQNLRAFMGMDVLPDAKVGRFIIPLDGSPCGKLEAALDPDEHGRGMDMCSINPAYLGKKYRYAYACGAQRPCNFPNTLTKIDLVEKKAKNWYDEGAVPSEPLFVARPGATEEDDGVVISMISEKNGDGYALLLDGSTFEEIARAKFPYGLPYGLHGCWVPKK</sequence>
<keyword evidence="3" id="KW-0223">Dioxygenase</keyword>
<evidence type="ECO:0000256" key="6">
    <source>
        <dbReference type="PIRSR" id="PIRSR604294-1"/>
    </source>
</evidence>
<proteinExistence type="inferred from homology"/>
<dbReference type="Proteomes" id="UP000091857">
    <property type="component" value="Chromosome 16"/>
</dbReference>
<organism evidence="7 8">
    <name type="scientific">Manihot esculenta</name>
    <name type="common">Cassava</name>
    <name type="synonym">Jatropha manihot</name>
    <dbReference type="NCBI Taxonomy" id="3983"/>
    <lineage>
        <taxon>Eukaryota</taxon>
        <taxon>Viridiplantae</taxon>
        <taxon>Streptophyta</taxon>
        <taxon>Embryophyta</taxon>
        <taxon>Tracheophyta</taxon>
        <taxon>Spermatophyta</taxon>
        <taxon>Magnoliopsida</taxon>
        <taxon>eudicotyledons</taxon>
        <taxon>Gunneridae</taxon>
        <taxon>Pentapetalae</taxon>
        <taxon>rosids</taxon>
        <taxon>fabids</taxon>
        <taxon>Malpighiales</taxon>
        <taxon>Euphorbiaceae</taxon>
        <taxon>Crotonoideae</taxon>
        <taxon>Manihoteae</taxon>
        <taxon>Manihot</taxon>
    </lineage>
</organism>
<comment type="caution">
    <text evidence="7">The sequence shown here is derived from an EMBL/GenBank/DDBJ whole genome shotgun (WGS) entry which is preliminary data.</text>
</comment>
<evidence type="ECO:0000313" key="8">
    <source>
        <dbReference type="Proteomes" id="UP000091857"/>
    </source>
</evidence>
<dbReference type="Gramene" id="Manes.16G075700.1.v8.1">
    <property type="protein sequence ID" value="Manes.16G075700.1.v8.1.CDS"/>
    <property type="gene ID" value="Manes.16G075700.v8.1"/>
</dbReference>
<evidence type="ECO:0000313" key="7">
    <source>
        <dbReference type="EMBL" id="OAY26801.1"/>
    </source>
</evidence>
<feature type="binding site" evidence="6">
    <location>
        <position position="546"/>
    </location>
    <ligand>
        <name>Fe cation</name>
        <dbReference type="ChEBI" id="CHEBI:24875"/>
        <note>catalytic</note>
    </ligand>
</feature>
<feature type="binding site" evidence="6">
    <location>
        <position position="239"/>
    </location>
    <ligand>
        <name>Fe cation</name>
        <dbReference type="ChEBI" id="CHEBI:24875"/>
        <note>catalytic</note>
    </ligand>
</feature>
<dbReference type="AlphaFoldDB" id="A0A2C9U9T5"/>
<protein>
    <recommendedName>
        <fullName evidence="9">Carotenoid cleavage dioxygenase 8</fullName>
    </recommendedName>
</protein>
<feature type="binding site" evidence="6">
    <location>
        <position position="356"/>
    </location>
    <ligand>
        <name>Fe cation</name>
        <dbReference type="ChEBI" id="CHEBI:24875"/>
        <note>catalytic</note>
    </ligand>
</feature>
<accession>A0A2C9U9T5</accession>
<evidence type="ECO:0000256" key="3">
    <source>
        <dbReference type="ARBA" id="ARBA00022964"/>
    </source>
</evidence>
<dbReference type="PANTHER" id="PTHR10543:SF24">
    <property type="entry name" value="CAROTENOID ISOMEROOXYGENASE"/>
    <property type="match status" value="1"/>
</dbReference>
<dbReference type="GO" id="GO:0010436">
    <property type="term" value="F:carotenoid dioxygenase activity"/>
    <property type="evidence" value="ECO:0000318"/>
    <property type="project" value="GO_Central"/>
</dbReference>
<dbReference type="SMR" id="A0A2C9U9T5"/>
<dbReference type="GO" id="GO:0046872">
    <property type="term" value="F:metal ion binding"/>
    <property type="evidence" value="ECO:0007669"/>
    <property type="project" value="UniProtKB-KW"/>
</dbReference>
<dbReference type="Pfam" id="PF03055">
    <property type="entry name" value="RPE65"/>
    <property type="match status" value="1"/>
</dbReference>
<keyword evidence="4" id="KW-0560">Oxidoreductase</keyword>
<dbReference type="PANTHER" id="PTHR10543">
    <property type="entry name" value="BETA-CAROTENE DIOXYGENASE"/>
    <property type="match status" value="1"/>
</dbReference>
<reference evidence="8" key="1">
    <citation type="journal article" date="2016" name="Nat. Biotechnol.">
        <title>Sequencing wild and cultivated cassava and related species reveals extensive interspecific hybridization and genetic diversity.</title>
        <authorList>
            <person name="Bredeson J.V."/>
            <person name="Lyons J.B."/>
            <person name="Prochnik S.E."/>
            <person name="Wu G.A."/>
            <person name="Ha C.M."/>
            <person name="Edsinger-Gonzales E."/>
            <person name="Grimwood J."/>
            <person name="Schmutz J."/>
            <person name="Rabbi I.Y."/>
            <person name="Egesi C."/>
            <person name="Nauluvula P."/>
            <person name="Lebot V."/>
            <person name="Ndunguru J."/>
            <person name="Mkamilo G."/>
            <person name="Bart R.S."/>
            <person name="Setter T.L."/>
            <person name="Gleadow R.M."/>
            <person name="Kulakow P."/>
            <person name="Ferguson M.E."/>
            <person name="Rounsley S."/>
            <person name="Rokhsar D.S."/>
        </authorList>
    </citation>
    <scope>NUCLEOTIDE SEQUENCE [LARGE SCALE GENOMIC DNA]</scope>
    <source>
        <strain evidence="8">cv. AM560-2</strain>
    </source>
</reference>
<comment type="cofactor">
    <cofactor evidence="6">
        <name>Fe(2+)</name>
        <dbReference type="ChEBI" id="CHEBI:29033"/>
    </cofactor>
    <text evidence="6">Binds 1 Fe(2+) ion per subunit.</text>
</comment>
<feature type="binding site" evidence="6">
    <location>
        <position position="289"/>
    </location>
    <ligand>
        <name>Fe cation</name>
        <dbReference type="ChEBI" id="CHEBI:24875"/>
        <note>catalytic</note>
    </ligand>
</feature>
<evidence type="ECO:0000256" key="5">
    <source>
        <dbReference type="ARBA" id="ARBA00023004"/>
    </source>
</evidence>
<dbReference type="GO" id="GO:0016121">
    <property type="term" value="P:carotene catabolic process"/>
    <property type="evidence" value="ECO:0000318"/>
    <property type="project" value="GO_Central"/>
</dbReference>
<dbReference type="GO" id="GO:0009507">
    <property type="term" value="C:chloroplast"/>
    <property type="evidence" value="ECO:0000318"/>
    <property type="project" value="GO_Central"/>
</dbReference>
<keyword evidence="2 6" id="KW-0479">Metal-binding</keyword>
<evidence type="ECO:0000256" key="4">
    <source>
        <dbReference type="ARBA" id="ARBA00023002"/>
    </source>
</evidence>
<dbReference type="OrthoDB" id="407010at2759"/>
<comment type="similarity">
    <text evidence="1">Belongs to the carotenoid oxygenase family.</text>
</comment>
<keyword evidence="5 6" id="KW-0408">Iron</keyword>
<dbReference type="EMBL" id="CM004402">
    <property type="protein sequence ID" value="OAY26801.1"/>
    <property type="molecule type" value="Genomic_DNA"/>
</dbReference>
<evidence type="ECO:0000256" key="1">
    <source>
        <dbReference type="ARBA" id="ARBA00006787"/>
    </source>
</evidence>
<keyword evidence="8" id="KW-1185">Reference proteome</keyword>
<dbReference type="STRING" id="3983.A0A2C9U9T5"/>
<evidence type="ECO:0000256" key="2">
    <source>
        <dbReference type="ARBA" id="ARBA00022723"/>
    </source>
</evidence>
<name>A0A2C9U9T5_MANES</name>
<gene>
    <name evidence="7" type="ORF">MANES_16G075700v8</name>
</gene>
<evidence type="ECO:0008006" key="9">
    <source>
        <dbReference type="Google" id="ProtNLM"/>
    </source>
</evidence>
<dbReference type="InterPro" id="IPR004294">
    <property type="entry name" value="Carotenoid_Oase"/>
</dbReference>